<dbReference type="FunFam" id="1.20.1560.10:FF:000082">
    <property type="entry name" value="ABC transporter, multidrug resistance associated protein"/>
    <property type="match status" value="1"/>
</dbReference>
<dbReference type="InterPro" id="IPR003593">
    <property type="entry name" value="AAA+_ATPase"/>
</dbReference>
<dbReference type="InterPro" id="IPR017871">
    <property type="entry name" value="ABC_transporter-like_CS"/>
</dbReference>
<feature type="transmembrane region" description="Helical" evidence="10">
    <location>
        <begin position="255"/>
        <end position="273"/>
    </location>
</feature>
<name>A0A9P6QA72_9FUNG</name>
<evidence type="ECO:0000313" key="14">
    <source>
        <dbReference type="Proteomes" id="UP000726737"/>
    </source>
</evidence>
<dbReference type="GO" id="GO:0140359">
    <property type="term" value="F:ABC-type transporter activity"/>
    <property type="evidence" value="ECO:0007669"/>
    <property type="project" value="InterPro"/>
</dbReference>
<evidence type="ECO:0000256" key="6">
    <source>
        <dbReference type="ARBA" id="ARBA00022840"/>
    </source>
</evidence>
<dbReference type="InterPro" id="IPR011527">
    <property type="entry name" value="ABC1_TM_dom"/>
</dbReference>
<keyword evidence="5" id="KW-0547">Nucleotide-binding</keyword>
<keyword evidence="4 10" id="KW-0812">Transmembrane</keyword>
<feature type="domain" description="ABC transporter" evidence="11">
    <location>
        <begin position="475"/>
        <end position="696"/>
    </location>
</feature>
<dbReference type="InterPro" id="IPR036640">
    <property type="entry name" value="ABC1_TM_sf"/>
</dbReference>
<dbReference type="FunFam" id="3.40.50.300:FF:000997">
    <property type="entry name" value="Multidrug resistance-associated protein 1"/>
    <property type="match status" value="1"/>
</dbReference>
<evidence type="ECO:0000256" key="7">
    <source>
        <dbReference type="ARBA" id="ARBA00022989"/>
    </source>
</evidence>
<feature type="transmembrane region" description="Helical" evidence="10">
    <location>
        <begin position="337"/>
        <end position="361"/>
    </location>
</feature>
<feature type="domain" description="ABC transmembrane type-1" evidence="12">
    <location>
        <begin position="120"/>
        <end position="396"/>
    </location>
</feature>
<keyword evidence="3" id="KW-0813">Transport</keyword>
<evidence type="ECO:0000256" key="3">
    <source>
        <dbReference type="ARBA" id="ARBA00022448"/>
    </source>
</evidence>
<dbReference type="PROSITE" id="PS00211">
    <property type="entry name" value="ABC_TRANSPORTER_1"/>
    <property type="match status" value="1"/>
</dbReference>
<keyword evidence="7 10" id="KW-1133">Transmembrane helix</keyword>
<dbReference type="CDD" id="cd03250">
    <property type="entry name" value="ABCC_MRP_domain1"/>
    <property type="match status" value="1"/>
</dbReference>
<feature type="transmembrane region" description="Helical" evidence="10">
    <location>
        <begin position="373"/>
        <end position="394"/>
    </location>
</feature>
<feature type="compositionally biased region" description="Basic and acidic residues" evidence="9">
    <location>
        <begin position="755"/>
        <end position="767"/>
    </location>
</feature>
<evidence type="ECO:0000256" key="4">
    <source>
        <dbReference type="ARBA" id="ARBA00022692"/>
    </source>
</evidence>
<evidence type="ECO:0000256" key="1">
    <source>
        <dbReference type="ARBA" id="ARBA00004141"/>
    </source>
</evidence>
<reference evidence="13" key="1">
    <citation type="journal article" date="2020" name="Fungal Divers.">
        <title>Resolving the Mortierellaceae phylogeny through synthesis of multi-gene phylogenetics and phylogenomics.</title>
        <authorList>
            <person name="Vandepol N."/>
            <person name="Liber J."/>
            <person name="Desiro A."/>
            <person name="Na H."/>
            <person name="Kennedy M."/>
            <person name="Barry K."/>
            <person name="Grigoriev I.V."/>
            <person name="Miller A.N."/>
            <person name="O'Donnell K."/>
            <person name="Stajich J.E."/>
            <person name="Bonito G."/>
        </authorList>
    </citation>
    <scope>NUCLEOTIDE SEQUENCE</scope>
    <source>
        <strain evidence="13">KOD948</strain>
    </source>
</reference>
<dbReference type="Gene3D" id="1.20.1560.10">
    <property type="entry name" value="ABC transporter type 1, transmembrane domain"/>
    <property type="match status" value="1"/>
</dbReference>
<dbReference type="GO" id="GO:0016020">
    <property type="term" value="C:membrane"/>
    <property type="evidence" value="ECO:0007669"/>
    <property type="project" value="UniProtKB-SubCell"/>
</dbReference>
<dbReference type="InterPro" id="IPR050173">
    <property type="entry name" value="ABC_transporter_C-like"/>
</dbReference>
<dbReference type="Gene3D" id="3.40.50.300">
    <property type="entry name" value="P-loop containing nucleotide triphosphate hydrolases"/>
    <property type="match status" value="1"/>
</dbReference>
<gene>
    <name evidence="13" type="ORF">BG011_000532</name>
</gene>
<dbReference type="Proteomes" id="UP000726737">
    <property type="component" value="Unassembled WGS sequence"/>
</dbReference>
<feature type="transmembrane region" description="Helical" evidence="10">
    <location>
        <begin position="227"/>
        <end position="249"/>
    </location>
</feature>
<dbReference type="PROSITE" id="PS50929">
    <property type="entry name" value="ABC_TM1F"/>
    <property type="match status" value="1"/>
</dbReference>
<comment type="caution">
    <text evidence="13">The sequence shown here is derived from an EMBL/GenBank/DDBJ whole genome shotgun (WGS) entry which is preliminary data.</text>
</comment>
<dbReference type="Pfam" id="PF00005">
    <property type="entry name" value="ABC_tran"/>
    <property type="match status" value="1"/>
</dbReference>
<dbReference type="GO" id="GO:0016887">
    <property type="term" value="F:ATP hydrolysis activity"/>
    <property type="evidence" value="ECO:0007669"/>
    <property type="project" value="InterPro"/>
</dbReference>
<evidence type="ECO:0000256" key="9">
    <source>
        <dbReference type="SAM" id="MobiDB-lite"/>
    </source>
</evidence>
<accession>A0A9P6QA72</accession>
<sequence>MGIPTSYTVPVTNQNEGDHLDTLFKKGPYSPENTAPLFSRVTLWWLNGLFRTGYKRQIEEDDLYEMLDRNTSTVLCKGMNESWEREQKQAKLKDRNPSLLRAVVKNFWRRYYTSTITLELGDICQIGAPLMLQQVINFINASNSESPPSAGLGYGLAVGMVALTLSQNLFYQQWNLGSVRMGILLRSSLINMVFRKATTLSARSHLIYPDGAIMNLMSTDASRIDTAMLSGMLVLSVPIFTLVVIGLLVHLMGPSALMGAAIMLLVNPAQAWAMSKLAPIRKRASEYTDDRIRLTTEILQGIKVIKFFAWESNFLQKLSEIRSQELKNVNKLLRIRGMVAASTASLPVFASALSFVIYAVVGNELQPNIIFPALAYFTILRVPLMVLPSAYTTVADAYVAMKRIETFLLSEDESPIPPPEPDHEFALTMKNASFRWEQLDASSSSASPLKEELVADVDDIAMTAIGDNCEAALNDQSDQATVTNDTQSSYLCNLNLQIPRGILVAVVGPVGAGKSSLLQAMVGNMTKTNGQVIRGSNISYASQTAWIQNATIRDNILFDTPFDEDRYWKVIKACCLEKDLDLFPFGDQTEIGERGVNLSGGQKARLSLARSVYFNAGMVIMDDPLSAVDAHVGKRLWQDCVLDELKGRTRIIATHQLHVLPDVDYIICMKNGMVTEEGTYKDLMAKGADFNELMVQYGGVHNDEDEEGQEEEEIKARLAEKIGWSDNQPDQTITSTTVRDSVKVVSSKISMEGVNEKEEADFNEKGQSETADGAQPVKQKKLMVEEERESGAVKGNIYGGYLKASGQFLWTAVFGFFFLQQFAGIM</sequence>
<comment type="similarity">
    <text evidence="2">Belongs to the ABC transporter superfamily. ABCC family. Conjugate transporter (TC 3.A.1.208) subfamily.</text>
</comment>
<dbReference type="OrthoDB" id="6500128at2759"/>
<feature type="transmembrane region" description="Helical" evidence="10">
    <location>
        <begin position="808"/>
        <end position="825"/>
    </location>
</feature>
<dbReference type="PROSITE" id="PS50893">
    <property type="entry name" value="ABC_TRANSPORTER_2"/>
    <property type="match status" value="1"/>
</dbReference>
<evidence type="ECO:0000313" key="13">
    <source>
        <dbReference type="EMBL" id="KAG0261912.1"/>
    </source>
</evidence>
<dbReference type="SUPFAM" id="SSF90123">
    <property type="entry name" value="ABC transporter transmembrane region"/>
    <property type="match status" value="1"/>
</dbReference>
<evidence type="ECO:0000259" key="11">
    <source>
        <dbReference type="PROSITE" id="PS50893"/>
    </source>
</evidence>
<dbReference type="GO" id="GO:0005524">
    <property type="term" value="F:ATP binding"/>
    <property type="evidence" value="ECO:0007669"/>
    <property type="project" value="UniProtKB-KW"/>
</dbReference>
<dbReference type="PANTHER" id="PTHR24223">
    <property type="entry name" value="ATP-BINDING CASSETTE SUB-FAMILY C"/>
    <property type="match status" value="1"/>
</dbReference>
<dbReference type="PANTHER" id="PTHR24223:SF456">
    <property type="entry name" value="MULTIDRUG RESISTANCE-ASSOCIATED PROTEIN LETHAL(2)03659"/>
    <property type="match status" value="1"/>
</dbReference>
<proteinExistence type="inferred from homology"/>
<evidence type="ECO:0000256" key="5">
    <source>
        <dbReference type="ARBA" id="ARBA00022741"/>
    </source>
</evidence>
<organism evidence="13 14">
    <name type="scientific">Mortierella polycephala</name>
    <dbReference type="NCBI Taxonomy" id="41804"/>
    <lineage>
        <taxon>Eukaryota</taxon>
        <taxon>Fungi</taxon>
        <taxon>Fungi incertae sedis</taxon>
        <taxon>Mucoromycota</taxon>
        <taxon>Mortierellomycotina</taxon>
        <taxon>Mortierellomycetes</taxon>
        <taxon>Mortierellales</taxon>
        <taxon>Mortierellaceae</taxon>
        <taxon>Mortierella</taxon>
    </lineage>
</organism>
<keyword evidence="14" id="KW-1185">Reference proteome</keyword>
<dbReference type="SMART" id="SM00382">
    <property type="entry name" value="AAA"/>
    <property type="match status" value="1"/>
</dbReference>
<dbReference type="AlphaFoldDB" id="A0A9P6QA72"/>
<keyword evidence="8 10" id="KW-0472">Membrane</keyword>
<dbReference type="Pfam" id="PF00664">
    <property type="entry name" value="ABC_membrane"/>
    <property type="match status" value="1"/>
</dbReference>
<dbReference type="InterPro" id="IPR027417">
    <property type="entry name" value="P-loop_NTPase"/>
</dbReference>
<feature type="region of interest" description="Disordered" evidence="9">
    <location>
        <begin position="755"/>
        <end position="778"/>
    </location>
</feature>
<evidence type="ECO:0000259" key="12">
    <source>
        <dbReference type="PROSITE" id="PS50929"/>
    </source>
</evidence>
<evidence type="ECO:0000256" key="8">
    <source>
        <dbReference type="ARBA" id="ARBA00023136"/>
    </source>
</evidence>
<dbReference type="SUPFAM" id="SSF52540">
    <property type="entry name" value="P-loop containing nucleoside triphosphate hydrolases"/>
    <property type="match status" value="1"/>
</dbReference>
<comment type="subcellular location">
    <subcellularLocation>
        <location evidence="1">Membrane</location>
        <topology evidence="1">Multi-pass membrane protein</topology>
    </subcellularLocation>
</comment>
<dbReference type="InterPro" id="IPR003439">
    <property type="entry name" value="ABC_transporter-like_ATP-bd"/>
</dbReference>
<dbReference type="EMBL" id="JAAAJA010000111">
    <property type="protein sequence ID" value="KAG0261912.1"/>
    <property type="molecule type" value="Genomic_DNA"/>
</dbReference>
<evidence type="ECO:0000256" key="2">
    <source>
        <dbReference type="ARBA" id="ARBA00009726"/>
    </source>
</evidence>
<keyword evidence="6" id="KW-0067">ATP-binding</keyword>
<evidence type="ECO:0000256" key="10">
    <source>
        <dbReference type="SAM" id="Phobius"/>
    </source>
</evidence>
<protein>
    <recommendedName>
        <fullName evidence="15">P-loop containing nucleoside triphosphate hydrolase protein</fullName>
    </recommendedName>
</protein>
<dbReference type="CDD" id="cd18597">
    <property type="entry name" value="ABC_6TM_YOR1_D1_like"/>
    <property type="match status" value="1"/>
</dbReference>
<evidence type="ECO:0008006" key="15">
    <source>
        <dbReference type="Google" id="ProtNLM"/>
    </source>
</evidence>